<dbReference type="AlphaFoldDB" id="A0A834FBX8"/>
<organism evidence="2 3">
    <name type="scientific">Oryzias melastigma</name>
    <name type="common">Marine medaka</name>
    <dbReference type="NCBI Taxonomy" id="30732"/>
    <lineage>
        <taxon>Eukaryota</taxon>
        <taxon>Metazoa</taxon>
        <taxon>Chordata</taxon>
        <taxon>Craniata</taxon>
        <taxon>Vertebrata</taxon>
        <taxon>Euteleostomi</taxon>
        <taxon>Actinopterygii</taxon>
        <taxon>Neopterygii</taxon>
        <taxon>Teleostei</taxon>
        <taxon>Neoteleostei</taxon>
        <taxon>Acanthomorphata</taxon>
        <taxon>Ovalentaria</taxon>
        <taxon>Atherinomorphae</taxon>
        <taxon>Beloniformes</taxon>
        <taxon>Adrianichthyidae</taxon>
        <taxon>Oryziinae</taxon>
        <taxon>Oryzias</taxon>
    </lineage>
</organism>
<dbReference type="GO" id="GO:0016301">
    <property type="term" value="F:kinase activity"/>
    <property type="evidence" value="ECO:0007669"/>
    <property type="project" value="UniProtKB-KW"/>
</dbReference>
<feature type="compositionally biased region" description="Basic and acidic residues" evidence="1">
    <location>
        <begin position="72"/>
        <end position="83"/>
    </location>
</feature>
<keyword evidence="2" id="KW-0418">Kinase</keyword>
<feature type="region of interest" description="Disordered" evidence="1">
    <location>
        <begin position="133"/>
        <end position="173"/>
    </location>
</feature>
<comment type="caution">
    <text evidence="2">The sequence shown here is derived from an EMBL/GenBank/DDBJ whole genome shotgun (WGS) entry which is preliminary data.</text>
</comment>
<gene>
    <name evidence="2" type="ORF">FQA47_001586</name>
</gene>
<dbReference type="Proteomes" id="UP000646548">
    <property type="component" value="Unassembled WGS sequence"/>
</dbReference>
<evidence type="ECO:0000313" key="3">
    <source>
        <dbReference type="Proteomes" id="UP000646548"/>
    </source>
</evidence>
<sequence length="291" mass="33500">MRTVTSLSMTAQTSTLKQRLTLYLENGTSTQILGRRKTKVQQDGTLGRNQTWISTWEKRSSCRTGVRKPTKTMRETVRRKGPTEEEEEWDSTGSVEQLSALRDLFPLLQKGHKRLWGSEEELEYLRDDIPVGTTIQSWSPEPRDEPPSCFSCSDTSQMDPSENDSDHSSDDLSSGVFSSCNRHSDRLLEWRAADSQRSSCCFEGVDVWIENMQGQCLRIRESRQVNVGHVAVGISDQMWGKAFTLETLDRKLVSFQEEITVSNLWLCCVPAPDWCQRWRWRVRDGKLELRE</sequence>
<feature type="region of interest" description="Disordered" evidence="1">
    <location>
        <begin position="63"/>
        <end position="93"/>
    </location>
</feature>
<proteinExistence type="predicted"/>
<name>A0A834FBX8_ORYME</name>
<evidence type="ECO:0000256" key="1">
    <source>
        <dbReference type="SAM" id="MobiDB-lite"/>
    </source>
</evidence>
<protein>
    <submittedName>
        <fullName evidence="2">Mitogen-activated protein kinase kinase kinase 14</fullName>
    </submittedName>
</protein>
<accession>A0A834FBX8</accession>
<dbReference type="EMBL" id="WKFB01000367">
    <property type="protein sequence ID" value="KAF6725282.1"/>
    <property type="molecule type" value="Genomic_DNA"/>
</dbReference>
<evidence type="ECO:0000313" key="2">
    <source>
        <dbReference type="EMBL" id="KAF6725282.1"/>
    </source>
</evidence>
<keyword evidence="2" id="KW-0808">Transferase</keyword>
<reference evidence="2" key="1">
    <citation type="journal article" name="BMC Genomics">
        <title>Long-read sequencing and de novo genome assembly of marine medaka (Oryzias melastigma).</title>
        <authorList>
            <person name="Liang P."/>
            <person name="Saqib H.S.A."/>
            <person name="Ni X."/>
            <person name="Shen Y."/>
        </authorList>
    </citation>
    <scope>NUCLEOTIDE SEQUENCE</scope>
    <source>
        <strain evidence="2">Bigg-433</strain>
    </source>
</reference>